<keyword evidence="3" id="KW-1185">Reference proteome</keyword>
<sequence>MKTKFVYLILSAMVLLLGFSNCSSKEEIEGEDSTETKSVFLKINKEAPITYSEESPVGSSSTVGFSSGDLYFVNAAGAILKHYTLSSSLTSGTNISLTDIQAGKIISNLPGQVAAVHVVGNTSGLPTSGNISTVKATALQITSQSDIAEVNLYGSAIPTPTSGNSYNCAITLKPTVARIELTDMTSTGEITGFRVDGIFIDNYYSEATADGSVDSGDLKSNGSVPATFTDNSVAYPTALKTIAYDYYTSGITASSQVAAPATSGDVWAYNLFANTTVGAFAVPRIIIRLSNITTNDGSTYASPQFITIKGLKDSGVSLTAIEAGKVYNIGAGAFSFKETDLTPAPNMNAIDVTVTVTLATWTIVDVTPEL</sequence>
<feature type="signal peptide" evidence="1">
    <location>
        <begin position="1"/>
        <end position="25"/>
    </location>
</feature>
<feature type="chain" id="PRO_5046124326" description="Major fimbrial subunit protein N-terminal domain-containing protein" evidence="1">
    <location>
        <begin position="26"/>
        <end position="370"/>
    </location>
</feature>
<reference evidence="3" key="1">
    <citation type="journal article" date="2019" name="Int. J. Syst. Evol. Microbiol.">
        <title>The Global Catalogue of Microorganisms (GCM) 10K type strain sequencing project: providing services to taxonomists for standard genome sequencing and annotation.</title>
        <authorList>
            <consortium name="The Broad Institute Genomics Platform"/>
            <consortium name="The Broad Institute Genome Sequencing Center for Infectious Disease"/>
            <person name="Wu L."/>
            <person name="Ma J."/>
        </authorList>
    </citation>
    <scope>NUCLEOTIDE SEQUENCE [LARGE SCALE GENOMIC DNA]</scope>
    <source>
        <strain evidence="3">CCUG 66188</strain>
    </source>
</reference>
<comment type="caution">
    <text evidence="2">The sequence shown here is derived from an EMBL/GenBank/DDBJ whole genome shotgun (WGS) entry which is preliminary data.</text>
</comment>
<gene>
    <name evidence="2" type="ORF">ACFO6W_08880</name>
</gene>
<dbReference type="EMBL" id="JBHSGN010000063">
    <property type="protein sequence ID" value="MFC4673803.1"/>
    <property type="molecule type" value="Genomic_DNA"/>
</dbReference>
<evidence type="ECO:0000256" key="1">
    <source>
        <dbReference type="SAM" id="SignalP"/>
    </source>
</evidence>
<name>A0ABV9KUR3_9BACT</name>
<keyword evidence="1" id="KW-0732">Signal</keyword>
<protein>
    <recommendedName>
        <fullName evidence="4">Major fimbrial subunit protein N-terminal domain-containing protein</fullName>
    </recommendedName>
</protein>
<accession>A0ABV9KUR3</accession>
<proteinExistence type="predicted"/>
<evidence type="ECO:0000313" key="3">
    <source>
        <dbReference type="Proteomes" id="UP001596023"/>
    </source>
</evidence>
<evidence type="ECO:0000313" key="2">
    <source>
        <dbReference type="EMBL" id="MFC4673803.1"/>
    </source>
</evidence>
<dbReference type="Proteomes" id="UP001596023">
    <property type="component" value="Unassembled WGS sequence"/>
</dbReference>
<organism evidence="2 3">
    <name type="scientific">Dysgonomonas termitidis</name>
    <dbReference type="NCBI Taxonomy" id="1516126"/>
    <lineage>
        <taxon>Bacteria</taxon>
        <taxon>Pseudomonadati</taxon>
        <taxon>Bacteroidota</taxon>
        <taxon>Bacteroidia</taxon>
        <taxon>Bacteroidales</taxon>
        <taxon>Dysgonomonadaceae</taxon>
        <taxon>Dysgonomonas</taxon>
    </lineage>
</organism>
<evidence type="ECO:0008006" key="4">
    <source>
        <dbReference type="Google" id="ProtNLM"/>
    </source>
</evidence>
<dbReference type="RefSeq" id="WP_379995449.1">
    <property type="nucleotide sequence ID" value="NZ_JBHSGN010000063.1"/>
</dbReference>